<accession>A0ACC4C1H5</accession>
<name>A0ACC4C1H5_POPAL</name>
<gene>
    <name evidence="1" type="ORF">D5086_015333</name>
</gene>
<sequence>MKEGGAASVRMSGSGRKRSSKWDLKEGSRISFEDVEDNTWPGKAGISFRDKESRRDWLPPEAAGGSRSKWSAMEPLPGRRSSRRDDNIDEDRSRTLKATYEDESYGTRMSPGLNEWRQKSFRNSPKNEYKRTRRCSSQYVTSSLPVRNCFTSTNSAHNISIGARAGAGAGAGAQSMDLGENQERMKELEAYQYPMGSGRSADCCNEFLKGSCRRGESCRYAHHGASDPSSRGSANDGIRERDNDRRHRYASPERRAERETRRAADIPCKFFAAGNCRNGKYCRFSHNDQTPSPDKRSRDGRWPPSQNSDDVEKSWNDPKWSESHTSDAAKLSENKNEKLDAPELRLSVRCMEDGWGHNLVENKTHNNPPTNEVAEIDKKEALPLKTENAGDNSNVSEQRAPENWLGDMEMSPDWNYRLQPSNHINKGEHASLSGCELQDGSGRARDTPAIMPPISNETCSIQQGYNLKEIGGSALPHDDGVTGKTAGSYINISTNALATQSFNKNGLSSIASPIPNLNAVGQIQEAILTNPPRGGTMMAPQNQTLVQDRKMINIPDIGNVNAPLVNLGIPMAQNMASNEHLTQLTNLSVSLAQFLANGQQLPQLYAARNSHNGTFANSEGTVKPDSMVTIQPNQAVEPRKQYDPICDSVEPGKHHVNTNPPDQKLELLSKKLSPSSLSSGLIGGDYNKFHSEQEFIDKSSQLNQLGPGVSSVVNKENNGVGSEESNKVEEQDKSAQENGPLENSDGDGKADESKKNKDAKGNRAFKFALVEFVKDLLKPAWKEGQMSKDAYKNIVKKVVDKVTGTMQSASIPTTQEKIEQYLSVSKPKLTKLVQVSAGVLIRVVFDFERDVNLITKSELFSYLNSPSASQTSRCKFMMLVGQKAVSFYYIFCRLST</sequence>
<keyword evidence="2" id="KW-1185">Reference proteome</keyword>
<dbReference type="Proteomes" id="UP000309997">
    <property type="component" value="Unassembled WGS sequence"/>
</dbReference>
<dbReference type="EMBL" id="RCHU02000007">
    <property type="protein sequence ID" value="KAL3584272.1"/>
    <property type="molecule type" value="Genomic_DNA"/>
</dbReference>
<reference evidence="1 2" key="1">
    <citation type="journal article" date="2024" name="Plant Biotechnol. J.">
        <title>Genome and CRISPR/Cas9 system of a widespread forest tree (Populus alba) in the world.</title>
        <authorList>
            <person name="Liu Y.J."/>
            <person name="Jiang P.F."/>
            <person name="Han X.M."/>
            <person name="Li X.Y."/>
            <person name="Wang H.M."/>
            <person name="Wang Y.J."/>
            <person name="Wang X.X."/>
            <person name="Zeng Q.Y."/>
        </authorList>
    </citation>
    <scope>NUCLEOTIDE SEQUENCE [LARGE SCALE GENOMIC DNA]</scope>
    <source>
        <strain evidence="2">cv. PAL-ZL1</strain>
    </source>
</reference>
<organism evidence="1 2">
    <name type="scientific">Populus alba</name>
    <name type="common">White poplar</name>
    <dbReference type="NCBI Taxonomy" id="43335"/>
    <lineage>
        <taxon>Eukaryota</taxon>
        <taxon>Viridiplantae</taxon>
        <taxon>Streptophyta</taxon>
        <taxon>Embryophyta</taxon>
        <taxon>Tracheophyta</taxon>
        <taxon>Spermatophyta</taxon>
        <taxon>Magnoliopsida</taxon>
        <taxon>eudicotyledons</taxon>
        <taxon>Gunneridae</taxon>
        <taxon>Pentapetalae</taxon>
        <taxon>rosids</taxon>
        <taxon>fabids</taxon>
        <taxon>Malpighiales</taxon>
        <taxon>Salicaceae</taxon>
        <taxon>Saliceae</taxon>
        <taxon>Populus</taxon>
    </lineage>
</organism>
<protein>
    <submittedName>
        <fullName evidence="1">Uncharacterized protein</fullName>
    </submittedName>
</protein>
<evidence type="ECO:0000313" key="2">
    <source>
        <dbReference type="Proteomes" id="UP000309997"/>
    </source>
</evidence>
<comment type="caution">
    <text evidence="1">The sequence shown here is derived from an EMBL/GenBank/DDBJ whole genome shotgun (WGS) entry which is preliminary data.</text>
</comment>
<proteinExistence type="predicted"/>
<evidence type="ECO:0000313" key="1">
    <source>
        <dbReference type="EMBL" id="KAL3584272.1"/>
    </source>
</evidence>